<name>A0A6J4MHW4_9ACTN</name>
<dbReference type="InterPro" id="IPR058062">
    <property type="entry name" value="SCO7613_C"/>
</dbReference>
<feature type="transmembrane region" description="Helical" evidence="1">
    <location>
        <begin position="273"/>
        <end position="290"/>
    </location>
</feature>
<feature type="transmembrane region" description="Helical" evidence="1">
    <location>
        <begin position="100"/>
        <end position="117"/>
    </location>
</feature>
<gene>
    <name evidence="2" type="ORF">AVDCRST_MAG16-2857</name>
</gene>
<dbReference type="EMBL" id="CADCUE010000268">
    <property type="protein sequence ID" value="CAA9358298.1"/>
    <property type="molecule type" value="Genomic_DNA"/>
</dbReference>
<feature type="transmembrane region" description="Helical" evidence="1">
    <location>
        <begin position="24"/>
        <end position="42"/>
    </location>
</feature>
<organism evidence="2">
    <name type="scientific">uncultured Frankineae bacterium</name>
    <dbReference type="NCBI Taxonomy" id="437475"/>
    <lineage>
        <taxon>Bacteria</taxon>
        <taxon>Bacillati</taxon>
        <taxon>Actinomycetota</taxon>
        <taxon>Actinomycetes</taxon>
        <taxon>Frankiales</taxon>
        <taxon>environmental samples</taxon>
    </lineage>
</organism>
<feature type="transmembrane region" description="Helical" evidence="1">
    <location>
        <begin position="223"/>
        <end position="240"/>
    </location>
</feature>
<dbReference type="AlphaFoldDB" id="A0A6J4MHW4"/>
<evidence type="ECO:0000256" key="1">
    <source>
        <dbReference type="SAM" id="Phobius"/>
    </source>
</evidence>
<feature type="transmembrane region" description="Helical" evidence="1">
    <location>
        <begin position="49"/>
        <end position="69"/>
    </location>
</feature>
<proteinExistence type="predicted"/>
<feature type="transmembrane region" description="Helical" evidence="1">
    <location>
        <begin position="170"/>
        <end position="188"/>
    </location>
</feature>
<feature type="transmembrane region" description="Helical" evidence="1">
    <location>
        <begin position="75"/>
        <end position="93"/>
    </location>
</feature>
<keyword evidence="1" id="KW-0472">Membrane</keyword>
<accession>A0A6J4MHW4</accession>
<feature type="transmembrane region" description="Helical" evidence="1">
    <location>
        <begin position="147"/>
        <end position="164"/>
    </location>
</feature>
<keyword evidence="1" id="KW-0812">Transmembrane</keyword>
<protein>
    <submittedName>
        <fullName evidence="2">Uncharacterized protein</fullName>
    </submittedName>
</protein>
<feature type="transmembrane region" description="Helical" evidence="1">
    <location>
        <begin position="247"/>
        <end position="267"/>
    </location>
</feature>
<feature type="transmembrane region" description="Helical" evidence="1">
    <location>
        <begin position="200"/>
        <end position="217"/>
    </location>
</feature>
<reference evidence="2" key="1">
    <citation type="submission" date="2020-02" db="EMBL/GenBank/DDBJ databases">
        <authorList>
            <person name="Meier V. D."/>
        </authorList>
    </citation>
    <scope>NUCLEOTIDE SEQUENCE</scope>
    <source>
        <strain evidence="2">AVDCRST_MAG16</strain>
    </source>
</reference>
<dbReference type="NCBIfam" id="NF047321">
    <property type="entry name" value="SCO7613_CTERM"/>
    <property type="match status" value="1"/>
</dbReference>
<keyword evidence="1" id="KW-1133">Transmembrane helix</keyword>
<evidence type="ECO:0000313" key="2">
    <source>
        <dbReference type="EMBL" id="CAA9358298.1"/>
    </source>
</evidence>
<sequence>MAGAGAALCLYATAWSAGSQTSTLVVLGLTALVCAGLAATRLPGALPAVAVGTAGVLAAAELAAAGLAAELATDQTGALLLLAVAVLAAVSPLLDACRRLGADVAAAATGGTALVLTAGDAGWLSWTLLGLGLIALATALRPDRRPAAVLAAVLMTGSSWVRLAEARIDVPEPYLLPVAVAALVLGLLRRRTDPGVTSWVYAPGLSLALLPTLLVSLGRDDLTRSLLVGLAALAVLLVGARARLQAPLAIGTAVLAVDAVRLLGPYAVAMPRWLSLAAAGALLLAVGADYEQRRRDVGRLRDRFDALA</sequence>
<feature type="transmembrane region" description="Helical" evidence="1">
    <location>
        <begin position="123"/>
        <end position="140"/>
    </location>
</feature>